<proteinExistence type="predicted"/>
<evidence type="ECO:0000313" key="1">
    <source>
        <dbReference type="EMBL" id="JAE24755.1"/>
    </source>
</evidence>
<sequence length="27" mass="3148">MTTNRKVLMAYQAITFSYFCFLGKCIP</sequence>
<accession>A0A0A9GI08</accession>
<dbReference type="AlphaFoldDB" id="A0A0A9GI08"/>
<reference evidence="1" key="1">
    <citation type="submission" date="2014-09" db="EMBL/GenBank/DDBJ databases">
        <authorList>
            <person name="Magalhaes I.L.F."/>
            <person name="Oliveira U."/>
            <person name="Santos F.R."/>
            <person name="Vidigal T.H.D.A."/>
            <person name="Brescovit A.D."/>
            <person name="Santos A.J."/>
        </authorList>
    </citation>
    <scope>NUCLEOTIDE SEQUENCE</scope>
    <source>
        <tissue evidence="1">Shoot tissue taken approximately 20 cm above the soil surface</tissue>
    </source>
</reference>
<dbReference type="EMBL" id="GBRH01173141">
    <property type="protein sequence ID" value="JAE24755.1"/>
    <property type="molecule type" value="Transcribed_RNA"/>
</dbReference>
<protein>
    <submittedName>
        <fullName evidence="1">Uncharacterized protein</fullName>
    </submittedName>
</protein>
<organism evidence="1">
    <name type="scientific">Arundo donax</name>
    <name type="common">Giant reed</name>
    <name type="synonym">Donax arundinaceus</name>
    <dbReference type="NCBI Taxonomy" id="35708"/>
    <lineage>
        <taxon>Eukaryota</taxon>
        <taxon>Viridiplantae</taxon>
        <taxon>Streptophyta</taxon>
        <taxon>Embryophyta</taxon>
        <taxon>Tracheophyta</taxon>
        <taxon>Spermatophyta</taxon>
        <taxon>Magnoliopsida</taxon>
        <taxon>Liliopsida</taxon>
        <taxon>Poales</taxon>
        <taxon>Poaceae</taxon>
        <taxon>PACMAD clade</taxon>
        <taxon>Arundinoideae</taxon>
        <taxon>Arundineae</taxon>
        <taxon>Arundo</taxon>
    </lineage>
</organism>
<reference evidence="1" key="2">
    <citation type="journal article" date="2015" name="Data Brief">
        <title>Shoot transcriptome of the giant reed, Arundo donax.</title>
        <authorList>
            <person name="Barrero R.A."/>
            <person name="Guerrero F.D."/>
            <person name="Moolhuijzen P."/>
            <person name="Goolsby J.A."/>
            <person name="Tidwell J."/>
            <person name="Bellgard S.E."/>
            <person name="Bellgard M.I."/>
        </authorList>
    </citation>
    <scope>NUCLEOTIDE SEQUENCE</scope>
    <source>
        <tissue evidence="1">Shoot tissue taken approximately 20 cm above the soil surface</tissue>
    </source>
</reference>
<name>A0A0A9GI08_ARUDO</name>